<accession>A0A9N9KQ99</accession>
<evidence type="ECO:0000313" key="2">
    <source>
        <dbReference type="Proteomes" id="UP000696280"/>
    </source>
</evidence>
<comment type="caution">
    <text evidence="1">The sequence shown here is derived from an EMBL/GenBank/DDBJ whole genome shotgun (WGS) entry which is preliminary data.</text>
</comment>
<proteinExistence type="predicted"/>
<reference evidence="1" key="1">
    <citation type="submission" date="2021-07" db="EMBL/GenBank/DDBJ databases">
        <authorList>
            <person name="Durling M."/>
        </authorList>
    </citation>
    <scope>NUCLEOTIDE SEQUENCE</scope>
</reference>
<gene>
    <name evidence="1" type="ORF">HYFRA_00008321</name>
</gene>
<name>A0A9N9KQ99_9HELO</name>
<evidence type="ECO:0000313" key="1">
    <source>
        <dbReference type="EMBL" id="CAG8950087.1"/>
    </source>
</evidence>
<protein>
    <submittedName>
        <fullName evidence="1">Uncharacterized protein</fullName>
    </submittedName>
</protein>
<organism evidence="1 2">
    <name type="scientific">Hymenoscyphus fraxineus</name>
    <dbReference type="NCBI Taxonomy" id="746836"/>
    <lineage>
        <taxon>Eukaryota</taxon>
        <taxon>Fungi</taxon>
        <taxon>Dikarya</taxon>
        <taxon>Ascomycota</taxon>
        <taxon>Pezizomycotina</taxon>
        <taxon>Leotiomycetes</taxon>
        <taxon>Helotiales</taxon>
        <taxon>Helotiaceae</taxon>
        <taxon>Hymenoscyphus</taxon>
    </lineage>
</organism>
<dbReference type="AlphaFoldDB" id="A0A9N9KQ99"/>
<dbReference type="OrthoDB" id="3783539at2759"/>
<keyword evidence="2" id="KW-1185">Reference proteome</keyword>
<dbReference type="EMBL" id="CAJVRL010000035">
    <property type="protein sequence ID" value="CAG8950087.1"/>
    <property type="molecule type" value="Genomic_DNA"/>
</dbReference>
<sequence length="75" mass="8798">MTVQQPLPRRYIDKQKLAAFWRSHPDFKGKQCKLEQLDDESYVVTVPRKMTDEEIKSTYYDKETLEQMEAGADAA</sequence>
<dbReference type="Proteomes" id="UP000696280">
    <property type="component" value="Unassembled WGS sequence"/>
</dbReference>